<accession>A0ABX9AF49</accession>
<name>A0ABX9AF49_9CAUD</name>
<evidence type="ECO:0000313" key="1">
    <source>
        <dbReference type="EMBL" id="QZI79696.1"/>
    </source>
</evidence>
<dbReference type="EMBL" id="MZ234021">
    <property type="protein sequence ID" value="QZI79696.1"/>
    <property type="molecule type" value="Genomic_DNA"/>
</dbReference>
<keyword evidence="2" id="KW-1185">Reference proteome</keyword>
<organism evidence="1 2">
    <name type="scientific">Escherichia phage vB_EcoP-101118UKE1</name>
    <dbReference type="NCBI Taxonomy" id="2865798"/>
    <lineage>
        <taxon>Viruses</taxon>
        <taxon>Duplodnaviria</taxon>
        <taxon>Heunggongvirae</taxon>
        <taxon>Uroviricota</taxon>
        <taxon>Caudoviricetes</taxon>
        <taxon>Autographivirales</taxon>
        <taxon>Autotranscriptaviridae</taxon>
        <taxon>Studiervirinae</taxon>
        <taxon>Kayfunavirus</taxon>
        <taxon>Kayfunavirus 101118UKE1</taxon>
        <taxon>Kayfunavirus LM33P1</taxon>
    </lineage>
</organism>
<proteinExistence type="predicted"/>
<gene>
    <name evidence="1" type="ORF">101118UKE1_011</name>
</gene>
<protein>
    <submittedName>
        <fullName evidence="1">Uncharacterized protein</fullName>
    </submittedName>
</protein>
<reference evidence="1 2" key="1">
    <citation type="submission" date="2021-05" db="EMBL/GenBank/DDBJ databases">
        <title>Naturally bred epsilon2 phages have an improved host range and effectivity in uropathogenic E. coli over their ancestor phages.</title>
        <authorList>
            <person name="Saez D."/>
            <person name="Loose M."/>
            <person name="Mutti M."/>
            <person name="Visram Z."/>
            <person name="Hitzenhammer E."/>
            <person name="Dippel D."/>
            <person name="Tisakova L."/>
            <person name="Schertler S."/>
            <person name="Wittmann J."/>
            <person name="Corsini L."/>
            <person name="Wagenlehner F."/>
        </authorList>
    </citation>
    <scope>NUCLEOTIDE SEQUENCE [LARGE SCALE GENOMIC DNA]</scope>
</reference>
<sequence length="44" mass="4909">MLLFYLLLALLLEVSGSGGSRLSYVLWSLSVINAIMVTIHERKT</sequence>
<evidence type="ECO:0000313" key="2">
    <source>
        <dbReference type="Proteomes" id="UP000828132"/>
    </source>
</evidence>
<dbReference type="Proteomes" id="UP000828132">
    <property type="component" value="Segment"/>
</dbReference>